<dbReference type="PANTHER" id="PTHR34386:SF1">
    <property type="entry name" value="GLUTAREDOXIN-LIKE PROTEIN NRDH"/>
    <property type="match status" value="1"/>
</dbReference>
<dbReference type="EMBL" id="JAHBBH010000051">
    <property type="protein sequence ID" value="MBW3093570.1"/>
    <property type="molecule type" value="Genomic_DNA"/>
</dbReference>
<reference evidence="3 4" key="1">
    <citation type="submission" date="2021-05" db="EMBL/GenBank/DDBJ databases">
        <title>Phylogenetic classification of ten novel species belonging to the genus Bifidobacterium comprising B. colchicus sp. nov., B. abeli sp. nov., B. bicoloris sp. nov., B. guerezis sp. nov., B. rosaliae sp. nov., B. santillanensis sp. nov., B. argentati sp. nov., B. amazzoni sp. nov., B. pluviali sp. nov., and B. pinnaculum sp. nov.</title>
        <authorList>
            <person name="Lugli G.A."/>
            <person name="Ruiz Garcia L."/>
            <person name="Margolles A."/>
            <person name="Ventura M."/>
        </authorList>
    </citation>
    <scope>NUCLEOTIDE SEQUENCE [LARGE SCALE GENOMIC DNA]</scope>
    <source>
        <strain evidence="3 4">82T10</strain>
    </source>
</reference>
<feature type="domain" description="Glutaredoxin" evidence="2">
    <location>
        <begin position="3"/>
        <end position="56"/>
    </location>
</feature>
<dbReference type="PROSITE" id="PS51353">
    <property type="entry name" value="ARSC"/>
    <property type="match status" value="1"/>
</dbReference>
<gene>
    <name evidence="3" type="ORF">KIH79_11690</name>
</gene>
<dbReference type="Pfam" id="PF00462">
    <property type="entry name" value="Glutaredoxin"/>
    <property type="match status" value="1"/>
</dbReference>
<evidence type="ECO:0000256" key="1">
    <source>
        <dbReference type="PROSITE-ProRule" id="PRU01282"/>
    </source>
</evidence>
<keyword evidence="4" id="KW-1185">Reference proteome</keyword>
<dbReference type="RefSeq" id="WP_219059537.1">
    <property type="nucleotide sequence ID" value="NZ_JAHBBH010000051.1"/>
</dbReference>
<dbReference type="PANTHER" id="PTHR34386">
    <property type="entry name" value="GLUTAREDOXIN"/>
    <property type="match status" value="1"/>
</dbReference>
<sequence length="99" mass="10714">MTVTVFTKPRCPQCDATKRQLTKLGVPFETVDLSENPSTLEQLQEAGFKQAPVVITPDNSWTGYRPDLIRELAKSVAAESVAEHDTISATGANGRVLVA</sequence>
<dbReference type="CDD" id="cd02976">
    <property type="entry name" value="NrdH"/>
    <property type="match status" value="1"/>
</dbReference>
<organism evidence="3 4">
    <name type="scientific">Bifidobacterium miconis</name>
    <dbReference type="NCBI Taxonomy" id="2834435"/>
    <lineage>
        <taxon>Bacteria</taxon>
        <taxon>Bacillati</taxon>
        <taxon>Actinomycetota</taxon>
        <taxon>Actinomycetes</taxon>
        <taxon>Bifidobacteriales</taxon>
        <taxon>Bifidobacteriaceae</taxon>
        <taxon>Bifidobacterium</taxon>
    </lineage>
</organism>
<proteinExistence type="inferred from homology"/>
<dbReference type="InterPro" id="IPR002109">
    <property type="entry name" value="Glutaredoxin"/>
</dbReference>
<comment type="caution">
    <text evidence="3">The sequence shown here is derived from an EMBL/GenBank/DDBJ whole genome shotgun (WGS) entry which is preliminary data.</text>
</comment>
<evidence type="ECO:0000259" key="2">
    <source>
        <dbReference type="Pfam" id="PF00462"/>
    </source>
</evidence>
<dbReference type="InterPro" id="IPR051548">
    <property type="entry name" value="Grx-like_ET"/>
</dbReference>
<dbReference type="Proteomes" id="UP000700815">
    <property type="component" value="Unassembled WGS sequence"/>
</dbReference>
<name>A0ABS6WHN6_9BIFI</name>
<dbReference type="PROSITE" id="PS51354">
    <property type="entry name" value="GLUTAREDOXIN_2"/>
    <property type="match status" value="1"/>
</dbReference>
<evidence type="ECO:0000313" key="3">
    <source>
        <dbReference type="EMBL" id="MBW3093570.1"/>
    </source>
</evidence>
<comment type="similarity">
    <text evidence="1">Belongs to the ArsC family.</text>
</comment>
<accession>A0ABS6WHN6</accession>
<evidence type="ECO:0000313" key="4">
    <source>
        <dbReference type="Proteomes" id="UP000700815"/>
    </source>
</evidence>
<dbReference type="InterPro" id="IPR006660">
    <property type="entry name" value="Arsenate_reductase-like"/>
</dbReference>
<protein>
    <submittedName>
        <fullName evidence="3">Glutaredoxin family protein</fullName>
    </submittedName>
</protein>